<keyword evidence="1" id="KW-0472">Membrane</keyword>
<organism evidence="2 3">
    <name type="scientific">Halteria grandinella</name>
    <dbReference type="NCBI Taxonomy" id="5974"/>
    <lineage>
        <taxon>Eukaryota</taxon>
        <taxon>Sar</taxon>
        <taxon>Alveolata</taxon>
        <taxon>Ciliophora</taxon>
        <taxon>Intramacronucleata</taxon>
        <taxon>Spirotrichea</taxon>
        <taxon>Stichotrichia</taxon>
        <taxon>Sporadotrichida</taxon>
        <taxon>Halteriidae</taxon>
        <taxon>Halteria</taxon>
    </lineage>
</organism>
<gene>
    <name evidence="2" type="ORF">FGO68_gene4504</name>
</gene>
<keyword evidence="1" id="KW-1133">Transmembrane helix</keyword>
<sequence length="91" mass="10849">MIRPERQLRGCIGDGYLHLQDSINYVRVIQRRLNSDSIRLHQSLCTISLFTLWIISNFLSYLTTSQQFETFHFMDLKKSQIKPQMLSDIWI</sequence>
<keyword evidence="1" id="KW-0812">Transmembrane</keyword>
<dbReference type="Proteomes" id="UP000785679">
    <property type="component" value="Unassembled WGS sequence"/>
</dbReference>
<evidence type="ECO:0000256" key="1">
    <source>
        <dbReference type="SAM" id="Phobius"/>
    </source>
</evidence>
<dbReference type="AlphaFoldDB" id="A0A8J8P416"/>
<comment type="caution">
    <text evidence="2">The sequence shown here is derived from an EMBL/GenBank/DDBJ whole genome shotgun (WGS) entry which is preliminary data.</text>
</comment>
<dbReference type="EMBL" id="RRYP01000879">
    <property type="protein sequence ID" value="TNV86712.1"/>
    <property type="molecule type" value="Genomic_DNA"/>
</dbReference>
<proteinExistence type="predicted"/>
<evidence type="ECO:0000313" key="2">
    <source>
        <dbReference type="EMBL" id="TNV86712.1"/>
    </source>
</evidence>
<accession>A0A8J8P416</accession>
<name>A0A8J8P416_HALGN</name>
<evidence type="ECO:0000313" key="3">
    <source>
        <dbReference type="Proteomes" id="UP000785679"/>
    </source>
</evidence>
<feature type="transmembrane region" description="Helical" evidence="1">
    <location>
        <begin position="40"/>
        <end position="62"/>
    </location>
</feature>
<keyword evidence="3" id="KW-1185">Reference proteome</keyword>
<protein>
    <submittedName>
        <fullName evidence="2">Uncharacterized protein</fullName>
    </submittedName>
</protein>
<reference evidence="2" key="1">
    <citation type="submission" date="2019-06" db="EMBL/GenBank/DDBJ databases">
        <authorList>
            <person name="Zheng W."/>
        </authorList>
    </citation>
    <scope>NUCLEOTIDE SEQUENCE</scope>
    <source>
        <strain evidence="2">QDHG01</strain>
    </source>
</reference>